<geneLocation type="mitochondrion" evidence="10"/>
<evidence type="ECO:0000256" key="7">
    <source>
        <dbReference type="ARBA" id="ARBA00023136"/>
    </source>
</evidence>
<evidence type="ECO:0000256" key="4">
    <source>
        <dbReference type="ARBA" id="ARBA00022448"/>
    </source>
</evidence>
<dbReference type="EC" id="7.1.1.2" evidence="9"/>
<proteinExistence type="inferred from homology"/>
<accession>A0A6B9WFV7</accession>
<dbReference type="InterPro" id="IPR038430">
    <property type="entry name" value="NDAH_ubi_oxred_su3_sf"/>
</dbReference>
<comment type="catalytic activity">
    <reaction evidence="8 9">
        <text>a ubiquinone + NADH + 5 H(+)(in) = a ubiquinol + NAD(+) + 4 H(+)(out)</text>
        <dbReference type="Rhea" id="RHEA:29091"/>
        <dbReference type="Rhea" id="RHEA-COMP:9565"/>
        <dbReference type="Rhea" id="RHEA-COMP:9566"/>
        <dbReference type="ChEBI" id="CHEBI:15378"/>
        <dbReference type="ChEBI" id="CHEBI:16389"/>
        <dbReference type="ChEBI" id="CHEBI:17976"/>
        <dbReference type="ChEBI" id="CHEBI:57540"/>
        <dbReference type="ChEBI" id="CHEBI:57945"/>
        <dbReference type="EC" id="7.1.1.2"/>
    </reaction>
</comment>
<protein>
    <recommendedName>
        <fullName evidence="3 9">NADH-ubiquinone oxidoreductase chain 3</fullName>
        <ecNumber evidence="9">7.1.1.2</ecNumber>
    </recommendedName>
</protein>
<evidence type="ECO:0000313" key="10">
    <source>
        <dbReference type="EMBL" id="QHQ98476.1"/>
    </source>
</evidence>
<evidence type="ECO:0000256" key="1">
    <source>
        <dbReference type="ARBA" id="ARBA00004370"/>
    </source>
</evidence>
<dbReference type="GO" id="GO:0008137">
    <property type="term" value="F:NADH dehydrogenase (ubiquinone) activity"/>
    <property type="evidence" value="ECO:0007669"/>
    <property type="project" value="UniProtKB-UniRule"/>
</dbReference>
<keyword evidence="7 9" id="KW-0472">Membrane</keyword>
<keyword evidence="9" id="KW-0679">Respiratory chain</keyword>
<feature type="transmembrane region" description="Helical" evidence="9">
    <location>
        <begin position="80"/>
        <end position="103"/>
    </location>
</feature>
<dbReference type="Pfam" id="PF00507">
    <property type="entry name" value="Oxidored_q4"/>
    <property type="match status" value="1"/>
</dbReference>
<dbReference type="InterPro" id="IPR000440">
    <property type="entry name" value="NADH_UbQ/plastoQ_OxRdtase_su3"/>
</dbReference>
<comment type="similarity">
    <text evidence="2 9">Belongs to the complex I subunit 3 family.</text>
</comment>
<comment type="subcellular location">
    <subcellularLocation>
        <location evidence="1">Membrane</location>
    </subcellularLocation>
    <subcellularLocation>
        <location evidence="9">Mitochondrion membrane</location>
        <topology evidence="9">Multi-pass membrane protein</topology>
    </subcellularLocation>
</comment>
<evidence type="ECO:0000256" key="2">
    <source>
        <dbReference type="ARBA" id="ARBA00008472"/>
    </source>
</evidence>
<gene>
    <name evidence="10" type="primary">nad3</name>
</gene>
<feature type="transmembrane region" description="Helical" evidence="9">
    <location>
        <begin position="52"/>
        <end position="74"/>
    </location>
</feature>
<keyword evidence="9" id="KW-0830">Ubiquinone</keyword>
<keyword evidence="9 10" id="KW-0496">Mitochondrion</keyword>
<comment type="function">
    <text evidence="9">Core subunit of the mitochondrial membrane respiratory chain NADH dehydrogenase (Complex I) which catalyzes electron transfer from NADH through the respiratory chain, using ubiquinone as an electron acceptor. Essential for the catalytic activity of complex I.</text>
</comment>
<evidence type="ECO:0000256" key="6">
    <source>
        <dbReference type="ARBA" id="ARBA00022989"/>
    </source>
</evidence>
<keyword evidence="9" id="KW-0249">Electron transport</keyword>
<evidence type="ECO:0000256" key="8">
    <source>
        <dbReference type="ARBA" id="ARBA00049551"/>
    </source>
</evidence>
<dbReference type="PANTHER" id="PTHR11058:SF9">
    <property type="entry name" value="NADH-UBIQUINONE OXIDOREDUCTASE CHAIN 3"/>
    <property type="match status" value="1"/>
</dbReference>
<reference evidence="10" key="1">
    <citation type="journal article" date="2019" name="Zool. Scr.">
        <title>Mitochondrial genome reorganization characterizes various lineages of mesostigmatid mites (Acari: Parasitiformes).</title>
        <authorList>
            <person name="Li W.-N."/>
            <person name="Shao R."/>
            <person name="Zhang Q."/>
            <person name="Deng W."/>
            <person name="Xue X.-F."/>
        </authorList>
    </citation>
    <scope>NUCLEOTIDE SEQUENCE</scope>
</reference>
<dbReference type="PANTHER" id="PTHR11058">
    <property type="entry name" value="NADH-UBIQUINONE OXIDOREDUCTASE CHAIN 3"/>
    <property type="match status" value="1"/>
</dbReference>
<sequence length="111" mass="13225">MLFTMIMLISLMIYSIFMLLSKLSFNDKENFSPFECGFDQFMTPRNPFSLRFFKITMIFLIFDVEITLILPMILNNNHLNFSFLLSSYTLLLIILFGLLYEWYLGALNWMS</sequence>
<keyword evidence="5 9" id="KW-0812">Transmembrane</keyword>
<name>A0A6B9WFV7_9ACAR</name>
<keyword evidence="9" id="KW-0520">NAD</keyword>
<feature type="transmembrane region" description="Helical" evidence="9">
    <location>
        <begin position="6"/>
        <end position="25"/>
    </location>
</feature>
<dbReference type="EMBL" id="MK270522">
    <property type="protein sequence ID" value="QHQ98476.1"/>
    <property type="molecule type" value="Genomic_DNA"/>
</dbReference>
<keyword evidence="6 9" id="KW-1133">Transmembrane helix</keyword>
<evidence type="ECO:0000256" key="5">
    <source>
        <dbReference type="ARBA" id="ARBA00022692"/>
    </source>
</evidence>
<dbReference type="GO" id="GO:0031966">
    <property type="term" value="C:mitochondrial membrane"/>
    <property type="evidence" value="ECO:0007669"/>
    <property type="project" value="UniProtKB-SubCell"/>
</dbReference>
<dbReference type="AlphaFoldDB" id="A0A6B9WFV7"/>
<organism evidence="10">
    <name type="scientific">Quadristernoseta cf. longigynium XFX-2019</name>
    <dbReference type="NCBI Taxonomy" id="2695872"/>
    <lineage>
        <taxon>Eukaryota</taxon>
        <taxon>Metazoa</taxon>
        <taxon>Ecdysozoa</taxon>
        <taxon>Arthropoda</taxon>
        <taxon>Chelicerata</taxon>
        <taxon>Arachnida</taxon>
        <taxon>Acari</taxon>
        <taxon>Parasitiformes</taxon>
        <taxon>Mesostigmata</taxon>
        <taxon>Antennophorina</taxon>
        <taxon>Celaenopsoidea</taxon>
        <taxon>Diplogyniidae</taxon>
        <taxon>Quadristernoseta</taxon>
    </lineage>
</organism>
<keyword evidence="4 9" id="KW-0813">Transport</keyword>
<dbReference type="Gene3D" id="1.20.58.1610">
    <property type="entry name" value="NADH:ubiquinone/plastoquinone oxidoreductase, chain 3"/>
    <property type="match status" value="1"/>
</dbReference>
<keyword evidence="9" id="KW-1278">Translocase</keyword>
<evidence type="ECO:0000256" key="3">
    <source>
        <dbReference type="ARBA" id="ARBA00021007"/>
    </source>
</evidence>
<evidence type="ECO:0000256" key="9">
    <source>
        <dbReference type="RuleBase" id="RU003640"/>
    </source>
</evidence>
<dbReference type="GO" id="GO:0030964">
    <property type="term" value="C:NADH dehydrogenase complex"/>
    <property type="evidence" value="ECO:0007669"/>
    <property type="project" value="TreeGrafter"/>
</dbReference>